<accession>A0A6B1DBK4</accession>
<keyword evidence="6 7" id="KW-0472">Membrane</keyword>
<evidence type="ECO:0000256" key="2">
    <source>
        <dbReference type="ARBA" id="ARBA00022448"/>
    </source>
</evidence>
<sequence>MHRPALGVVAVFSFLNHWNDFFNPLIFLSTTEKYTLALGINLFRGYQVTQWHLLMAASVMVSFPCILLYALAQRYFIQGIVFTGVKQ</sequence>
<dbReference type="SUPFAM" id="SSF161098">
    <property type="entry name" value="MetI-like"/>
    <property type="match status" value="1"/>
</dbReference>
<evidence type="ECO:0000256" key="4">
    <source>
        <dbReference type="ARBA" id="ARBA00022692"/>
    </source>
</evidence>
<evidence type="ECO:0000256" key="1">
    <source>
        <dbReference type="ARBA" id="ARBA00004651"/>
    </source>
</evidence>
<dbReference type="PANTHER" id="PTHR43744">
    <property type="entry name" value="ABC TRANSPORTER PERMEASE PROTEIN MG189-RELATED-RELATED"/>
    <property type="match status" value="1"/>
</dbReference>
<comment type="caution">
    <text evidence="8">The sequence shown here is derived from an EMBL/GenBank/DDBJ whole genome shotgun (WGS) entry which is preliminary data.</text>
</comment>
<dbReference type="Gene3D" id="1.10.3720.10">
    <property type="entry name" value="MetI-like"/>
    <property type="match status" value="1"/>
</dbReference>
<protein>
    <submittedName>
        <fullName evidence="8">Carbohydrate ABC transporter permease</fullName>
    </submittedName>
</protein>
<dbReference type="InterPro" id="IPR035906">
    <property type="entry name" value="MetI-like_sf"/>
</dbReference>
<keyword evidence="5 7" id="KW-1133">Transmembrane helix</keyword>
<evidence type="ECO:0000256" key="6">
    <source>
        <dbReference type="ARBA" id="ARBA00023136"/>
    </source>
</evidence>
<proteinExistence type="predicted"/>
<organism evidence="8">
    <name type="scientific">Caldilineaceae bacterium SB0661_bin_32</name>
    <dbReference type="NCBI Taxonomy" id="2605255"/>
    <lineage>
        <taxon>Bacteria</taxon>
        <taxon>Bacillati</taxon>
        <taxon>Chloroflexota</taxon>
        <taxon>Caldilineae</taxon>
        <taxon>Caldilineales</taxon>
        <taxon>Caldilineaceae</taxon>
    </lineage>
</organism>
<keyword evidence="3" id="KW-1003">Cell membrane</keyword>
<reference evidence="8" key="1">
    <citation type="submission" date="2019-09" db="EMBL/GenBank/DDBJ databases">
        <title>Characterisation of the sponge microbiome using genome-centric metagenomics.</title>
        <authorList>
            <person name="Engelberts J.P."/>
            <person name="Robbins S.J."/>
            <person name="De Goeij J.M."/>
            <person name="Aranda M."/>
            <person name="Bell S.C."/>
            <person name="Webster N.S."/>
        </authorList>
    </citation>
    <scope>NUCLEOTIDE SEQUENCE</scope>
    <source>
        <strain evidence="8">SB0661_bin_32</strain>
    </source>
</reference>
<dbReference type="AlphaFoldDB" id="A0A6B1DBK4"/>
<evidence type="ECO:0000256" key="7">
    <source>
        <dbReference type="SAM" id="Phobius"/>
    </source>
</evidence>
<keyword evidence="2" id="KW-0813">Transport</keyword>
<comment type="subcellular location">
    <subcellularLocation>
        <location evidence="1">Cell membrane</location>
        <topology evidence="1">Multi-pass membrane protein</topology>
    </subcellularLocation>
</comment>
<gene>
    <name evidence="8" type="ORF">F4X14_21005</name>
</gene>
<dbReference type="PANTHER" id="PTHR43744:SF12">
    <property type="entry name" value="ABC TRANSPORTER PERMEASE PROTEIN MG189-RELATED"/>
    <property type="match status" value="1"/>
</dbReference>
<evidence type="ECO:0000313" key="8">
    <source>
        <dbReference type="EMBL" id="MYC97440.1"/>
    </source>
</evidence>
<dbReference type="EMBL" id="VXMH01000118">
    <property type="protein sequence ID" value="MYC97440.1"/>
    <property type="molecule type" value="Genomic_DNA"/>
</dbReference>
<name>A0A6B1DBK4_9CHLR</name>
<feature type="transmembrane region" description="Helical" evidence="7">
    <location>
        <begin position="51"/>
        <end position="72"/>
    </location>
</feature>
<dbReference type="GO" id="GO:0005886">
    <property type="term" value="C:plasma membrane"/>
    <property type="evidence" value="ECO:0007669"/>
    <property type="project" value="UniProtKB-SubCell"/>
</dbReference>
<evidence type="ECO:0000256" key="5">
    <source>
        <dbReference type="ARBA" id="ARBA00022989"/>
    </source>
</evidence>
<keyword evidence="4 7" id="KW-0812">Transmembrane</keyword>
<evidence type="ECO:0000256" key="3">
    <source>
        <dbReference type="ARBA" id="ARBA00022475"/>
    </source>
</evidence>